<dbReference type="GO" id="GO:0016887">
    <property type="term" value="F:ATP hydrolysis activity"/>
    <property type="evidence" value="ECO:0007669"/>
    <property type="project" value="InterPro"/>
</dbReference>
<dbReference type="GO" id="GO:0043190">
    <property type="term" value="C:ATP-binding cassette (ABC) transporter complex"/>
    <property type="evidence" value="ECO:0007669"/>
    <property type="project" value="TreeGrafter"/>
</dbReference>
<dbReference type="CDD" id="cd03225">
    <property type="entry name" value="ABC_cobalt_CbiO_domain1"/>
    <property type="match status" value="2"/>
</dbReference>
<keyword evidence="3 5" id="KW-0067">ATP-binding</keyword>
<dbReference type="AlphaFoldDB" id="A0A7X9HH63"/>
<evidence type="ECO:0000256" key="3">
    <source>
        <dbReference type="ARBA" id="ARBA00022840"/>
    </source>
</evidence>
<evidence type="ECO:0000313" key="6">
    <source>
        <dbReference type="Proteomes" id="UP000526033"/>
    </source>
</evidence>
<evidence type="ECO:0000256" key="2">
    <source>
        <dbReference type="ARBA" id="ARBA00022741"/>
    </source>
</evidence>
<gene>
    <name evidence="5" type="ORF">GYA27_03805</name>
</gene>
<keyword evidence="2" id="KW-0547">Nucleotide-binding</keyword>
<sequence>MINIRNFSYSYPENRSALKEVDLSISSGEFVLLAGPNGGGKSTLLQAILGVVPEYYGGELSGTITFEGKNIGEFGVVKLAGKVGIVLQDPESQISNLTVWEEVTFALGNLLLPKDEVIARGIEALATMGIASLKDYTVETLSGGQLQRLAIATLLAIRPKVLILDEPLANLDPLGVNSVVEAVKILKEHVDVVIVASHWLDPFLDISTRLIVIDSGRIALDIPSNSIGSYLDELRSLSVEIPQKILVRKMLSEQGIAFQSSDEPLRLPFGATLRMLSPLTAFQGRIGLQLRDVGYSYDGNLNRLEDVTFSLGSSSRVAVVGHNGAGKSTLARLLAGLRKPTKGYLTSKFSSVSMTTQKPGLGFITSNVLDELRYGTSLSVADAEKILVAYDLAKFAGVSPFTLSGGEQRRFSLAIALATNPDLIIMDEPTAGMDTRQVEFVQKIMEGFNGASVYITHDPRLVGTFLKEVIVLDRGRLAYHGPTAEMTKDIFELLGYGYTNATIAFALRYLSTGLPMVPSQIEVQNEPGI</sequence>
<keyword evidence="1" id="KW-0813">Transport</keyword>
<feature type="domain" description="ABC transporter" evidence="4">
    <location>
        <begin position="2"/>
        <end position="240"/>
    </location>
</feature>
<dbReference type="InterPro" id="IPR050095">
    <property type="entry name" value="ECF_ABC_transporter_ATP-bd"/>
</dbReference>
<dbReference type="SMART" id="SM00382">
    <property type="entry name" value="AAA"/>
    <property type="match status" value="2"/>
</dbReference>
<dbReference type="PROSITE" id="PS50893">
    <property type="entry name" value="ABC_TRANSPORTER_2"/>
    <property type="match status" value="2"/>
</dbReference>
<proteinExistence type="predicted"/>
<protein>
    <submittedName>
        <fullName evidence="5">ATP-binding cassette domain-containing protein</fullName>
    </submittedName>
</protein>
<reference evidence="5 6" key="1">
    <citation type="journal article" date="2020" name="Biotechnol. Biofuels">
        <title>New insights from the biogas microbiome by comprehensive genome-resolved metagenomics of nearly 1600 species originating from multiple anaerobic digesters.</title>
        <authorList>
            <person name="Campanaro S."/>
            <person name="Treu L."/>
            <person name="Rodriguez-R L.M."/>
            <person name="Kovalovszki A."/>
            <person name="Ziels R.M."/>
            <person name="Maus I."/>
            <person name="Zhu X."/>
            <person name="Kougias P.G."/>
            <person name="Basile A."/>
            <person name="Luo G."/>
            <person name="Schluter A."/>
            <person name="Konstantinidis K.T."/>
            <person name="Angelidaki I."/>
        </authorList>
    </citation>
    <scope>NUCLEOTIDE SEQUENCE [LARGE SCALE GENOMIC DNA]</scope>
    <source>
        <strain evidence="5">AS27yjCOA_165</strain>
    </source>
</reference>
<organism evidence="5 6">
    <name type="scientific">candidate division WWE3 bacterium</name>
    <dbReference type="NCBI Taxonomy" id="2053526"/>
    <lineage>
        <taxon>Bacteria</taxon>
        <taxon>Katanobacteria</taxon>
    </lineage>
</organism>
<accession>A0A7X9HH63</accession>
<comment type="caution">
    <text evidence="5">The sequence shown here is derived from an EMBL/GenBank/DDBJ whole genome shotgun (WGS) entry which is preliminary data.</text>
</comment>
<dbReference type="PANTHER" id="PTHR43553">
    <property type="entry name" value="HEAVY METAL TRANSPORTER"/>
    <property type="match status" value="1"/>
</dbReference>
<name>A0A7X9HH63_UNCKA</name>
<dbReference type="InterPro" id="IPR003439">
    <property type="entry name" value="ABC_transporter-like_ATP-bd"/>
</dbReference>
<evidence type="ECO:0000256" key="1">
    <source>
        <dbReference type="ARBA" id="ARBA00022448"/>
    </source>
</evidence>
<dbReference type="InterPro" id="IPR017871">
    <property type="entry name" value="ABC_transporter-like_CS"/>
</dbReference>
<dbReference type="PROSITE" id="PS00211">
    <property type="entry name" value="ABC_TRANSPORTER_1"/>
    <property type="match status" value="2"/>
</dbReference>
<dbReference type="Gene3D" id="3.40.50.300">
    <property type="entry name" value="P-loop containing nucleotide triphosphate hydrolases"/>
    <property type="match status" value="2"/>
</dbReference>
<evidence type="ECO:0000313" key="5">
    <source>
        <dbReference type="EMBL" id="NMB70298.1"/>
    </source>
</evidence>
<dbReference type="Pfam" id="PF00005">
    <property type="entry name" value="ABC_tran"/>
    <property type="match status" value="2"/>
</dbReference>
<dbReference type="SUPFAM" id="SSF52540">
    <property type="entry name" value="P-loop containing nucleoside triphosphate hydrolases"/>
    <property type="match status" value="2"/>
</dbReference>
<dbReference type="GO" id="GO:0042626">
    <property type="term" value="F:ATPase-coupled transmembrane transporter activity"/>
    <property type="evidence" value="ECO:0007669"/>
    <property type="project" value="TreeGrafter"/>
</dbReference>
<dbReference type="InterPro" id="IPR003593">
    <property type="entry name" value="AAA+_ATPase"/>
</dbReference>
<feature type="domain" description="ABC transporter" evidence="4">
    <location>
        <begin position="288"/>
        <end position="499"/>
    </location>
</feature>
<dbReference type="GO" id="GO:0005524">
    <property type="term" value="F:ATP binding"/>
    <property type="evidence" value="ECO:0007669"/>
    <property type="project" value="UniProtKB-KW"/>
</dbReference>
<evidence type="ECO:0000259" key="4">
    <source>
        <dbReference type="PROSITE" id="PS50893"/>
    </source>
</evidence>
<dbReference type="EMBL" id="JAAZNL010000046">
    <property type="protein sequence ID" value="NMB70298.1"/>
    <property type="molecule type" value="Genomic_DNA"/>
</dbReference>
<dbReference type="InterPro" id="IPR015856">
    <property type="entry name" value="ABC_transpr_CbiO/EcfA_su"/>
</dbReference>
<dbReference type="InterPro" id="IPR027417">
    <property type="entry name" value="P-loop_NTPase"/>
</dbReference>
<dbReference type="Proteomes" id="UP000526033">
    <property type="component" value="Unassembled WGS sequence"/>
</dbReference>